<keyword evidence="2" id="KW-1185">Reference proteome</keyword>
<organism evidence="1 2">
    <name type="scientific">Nocardiopsis changdeensis</name>
    <dbReference type="NCBI Taxonomy" id="2831969"/>
    <lineage>
        <taxon>Bacteria</taxon>
        <taxon>Bacillati</taxon>
        <taxon>Actinomycetota</taxon>
        <taxon>Actinomycetes</taxon>
        <taxon>Streptosporangiales</taxon>
        <taxon>Nocardiopsidaceae</taxon>
        <taxon>Nocardiopsis</taxon>
    </lineage>
</organism>
<evidence type="ECO:0000313" key="2">
    <source>
        <dbReference type="Proteomes" id="UP000676079"/>
    </source>
</evidence>
<gene>
    <name evidence="1" type="ORF">KGD84_32960</name>
</gene>
<reference evidence="2" key="1">
    <citation type="submission" date="2021-05" db="EMBL/GenBank/DDBJ databases">
        <title>Direct Submission.</title>
        <authorList>
            <person name="Li K."/>
            <person name="Gao J."/>
        </authorList>
    </citation>
    <scope>NUCLEOTIDE SEQUENCE [LARGE SCALE GENOMIC DNA]</scope>
    <source>
        <strain evidence="2">Mg02</strain>
        <plasmid evidence="2">unnamed4</plasmid>
    </source>
</reference>
<accession>A0A975KT43</accession>
<dbReference type="RefSeq" id="WP_220566089.1">
    <property type="nucleotide sequence ID" value="NZ_CP074136.1"/>
</dbReference>
<sequence length="87" mass="9390">MPDLTSADIRALLGSRVESPVLYIDEAGDLAVGPAAEVWHRRVVSTQVAMKDSLLPPHSGELTDDDIEELLPHLQSDVDQTAEALDS</sequence>
<dbReference type="EMBL" id="CP074136">
    <property type="protein sequence ID" value="QUX26510.1"/>
    <property type="molecule type" value="Genomic_DNA"/>
</dbReference>
<geneLocation type="plasmid" evidence="1 2">
    <name>unnamed4</name>
</geneLocation>
<evidence type="ECO:0000313" key="1">
    <source>
        <dbReference type="EMBL" id="QUX26510.1"/>
    </source>
</evidence>
<proteinExistence type="predicted"/>
<name>A0A975KT43_9ACTN</name>
<keyword evidence="1" id="KW-0614">Plasmid</keyword>
<dbReference type="Proteomes" id="UP000676079">
    <property type="component" value="Plasmid unnamed4"/>
</dbReference>
<protein>
    <submittedName>
        <fullName evidence="1">Uncharacterized protein</fullName>
    </submittedName>
</protein>